<proteinExistence type="predicted"/>
<evidence type="ECO:0000259" key="1">
    <source>
        <dbReference type="Pfam" id="PF00089"/>
    </source>
</evidence>
<sequence length="275" mass="31131">MRLVVFSSLENYQVNAVPASETQYPWIARVVHSSTSNLPHVCTAVCIEKRIFITAARCIYSLKVSYTTVIYMDQRLPALAFVVPSDGTKQAFDDIGFIVVEAGYIGPWPVIQLFNAVNRTDNDFHWFANMDANGIEYRVVGYATEKGIHRIKSSDRQFNLTDLDIYCDIDLCSNIMTFFGHIQGFRVPCYHSCTLLEFKSNDEKCKSYHGVEGGAVIDLKTNKLVGVATWGAYFRKYELPVGYSVVNSDNFFKNYKCAKLIRDDSGLLVTTEVRK</sequence>
<dbReference type="Proteomes" id="UP000791440">
    <property type="component" value="Unassembled WGS sequence"/>
</dbReference>
<gene>
    <name evidence="2" type="ORF">O3G_MSEX012571</name>
</gene>
<reference evidence="2" key="2">
    <citation type="submission" date="2020-12" db="EMBL/GenBank/DDBJ databases">
        <authorList>
            <person name="Kanost M."/>
        </authorList>
    </citation>
    <scope>NUCLEOTIDE SEQUENCE</scope>
</reference>
<dbReference type="EMBL" id="JH668737">
    <property type="protein sequence ID" value="KAG6461347.1"/>
    <property type="molecule type" value="Genomic_DNA"/>
</dbReference>
<comment type="caution">
    <text evidence="2">The sequence shown here is derived from an EMBL/GenBank/DDBJ whole genome shotgun (WGS) entry which is preliminary data.</text>
</comment>
<accession>A0A922CWY3</accession>
<dbReference type="AlphaFoldDB" id="A0A922CWY3"/>
<dbReference type="GO" id="GO:0004252">
    <property type="term" value="F:serine-type endopeptidase activity"/>
    <property type="evidence" value="ECO:0007669"/>
    <property type="project" value="InterPro"/>
</dbReference>
<protein>
    <recommendedName>
        <fullName evidence="1">Peptidase S1 domain-containing protein</fullName>
    </recommendedName>
</protein>
<dbReference type="InterPro" id="IPR001254">
    <property type="entry name" value="Trypsin_dom"/>
</dbReference>
<dbReference type="GO" id="GO:0006508">
    <property type="term" value="P:proteolysis"/>
    <property type="evidence" value="ECO:0007669"/>
    <property type="project" value="InterPro"/>
</dbReference>
<feature type="domain" description="Peptidase S1" evidence="1">
    <location>
        <begin position="15"/>
        <end position="68"/>
    </location>
</feature>
<evidence type="ECO:0000313" key="3">
    <source>
        <dbReference type="Proteomes" id="UP000791440"/>
    </source>
</evidence>
<organism evidence="2 3">
    <name type="scientific">Manduca sexta</name>
    <name type="common">Tobacco hawkmoth</name>
    <name type="synonym">Tobacco hornworm</name>
    <dbReference type="NCBI Taxonomy" id="7130"/>
    <lineage>
        <taxon>Eukaryota</taxon>
        <taxon>Metazoa</taxon>
        <taxon>Ecdysozoa</taxon>
        <taxon>Arthropoda</taxon>
        <taxon>Hexapoda</taxon>
        <taxon>Insecta</taxon>
        <taxon>Pterygota</taxon>
        <taxon>Neoptera</taxon>
        <taxon>Endopterygota</taxon>
        <taxon>Lepidoptera</taxon>
        <taxon>Glossata</taxon>
        <taxon>Ditrysia</taxon>
        <taxon>Bombycoidea</taxon>
        <taxon>Sphingidae</taxon>
        <taxon>Sphinginae</taxon>
        <taxon>Sphingini</taxon>
        <taxon>Manduca</taxon>
    </lineage>
</organism>
<keyword evidence="3" id="KW-1185">Reference proteome</keyword>
<reference evidence="2" key="1">
    <citation type="journal article" date="2016" name="Insect Biochem. Mol. Biol.">
        <title>Multifaceted biological insights from a draft genome sequence of the tobacco hornworm moth, Manduca sexta.</title>
        <authorList>
            <person name="Kanost M.R."/>
            <person name="Arrese E.L."/>
            <person name="Cao X."/>
            <person name="Chen Y.R."/>
            <person name="Chellapilla S."/>
            <person name="Goldsmith M.R."/>
            <person name="Grosse-Wilde E."/>
            <person name="Heckel D.G."/>
            <person name="Herndon N."/>
            <person name="Jiang H."/>
            <person name="Papanicolaou A."/>
            <person name="Qu J."/>
            <person name="Soulages J.L."/>
            <person name="Vogel H."/>
            <person name="Walters J."/>
            <person name="Waterhouse R.M."/>
            <person name="Ahn S.J."/>
            <person name="Almeida F.C."/>
            <person name="An C."/>
            <person name="Aqrawi P."/>
            <person name="Bretschneider A."/>
            <person name="Bryant W.B."/>
            <person name="Bucks S."/>
            <person name="Chao H."/>
            <person name="Chevignon G."/>
            <person name="Christen J.M."/>
            <person name="Clarke D.F."/>
            <person name="Dittmer N.T."/>
            <person name="Ferguson L.C.F."/>
            <person name="Garavelou S."/>
            <person name="Gordon K.H.J."/>
            <person name="Gunaratna R.T."/>
            <person name="Han Y."/>
            <person name="Hauser F."/>
            <person name="He Y."/>
            <person name="Heidel-Fischer H."/>
            <person name="Hirsh A."/>
            <person name="Hu Y."/>
            <person name="Jiang H."/>
            <person name="Kalra D."/>
            <person name="Klinner C."/>
            <person name="Konig C."/>
            <person name="Kovar C."/>
            <person name="Kroll A.R."/>
            <person name="Kuwar S.S."/>
            <person name="Lee S.L."/>
            <person name="Lehman R."/>
            <person name="Li K."/>
            <person name="Li Z."/>
            <person name="Liang H."/>
            <person name="Lovelace S."/>
            <person name="Lu Z."/>
            <person name="Mansfield J.H."/>
            <person name="McCulloch K.J."/>
            <person name="Mathew T."/>
            <person name="Morton B."/>
            <person name="Muzny D.M."/>
            <person name="Neunemann D."/>
            <person name="Ongeri F."/>
            <person name="Pauchet Y."/>
            <person name="Pu L.L."/>
            <person name="Pyrousis I."/>
            <person name="Rao X.J."/>
            <person name="Redding A."/>
            <person name="Roesel C."/>
            <person name="Sanchez-Gracia A."/>
            <person name="Schaack S."/>
            <person name="Shukla A."/>
            <person name="Tetreau G."/>
            <person name="Wang Y."/>
            <person name="Xiong G.H."/>
            <person name="Traut W."/>
            <person name="Walsh T.K."/>
            <person name="Worley K.C."/>
            <person name="Wu D."/>
            <person name="Wu W."/>
            <person name="Wu Y.Q."/>
            <person name="Zhang X."/>
            <person name="Zou Z."/>
            <person name="Zucker H."/>
            <person name="Briscoe A.D."/>
            <person name="Burmester T."/>
            <person name="Clem R.J."/>
            <person name="Feyereisen R."/>
            <person name="Grimmelikhuijzen C.J.P."/>
            <person name="Hamodrakas S.J."/>
            <person name="Hansson B.S."/>
            <person name="Huguet E."/>
            <person name="Jermiin L.S."/>
            <person name="Lan Q."/>
            <person name="Lehman H.K."/>
            <person name="Lorenzen M."/>
            <person name="Merzendorfer H."/>
            <person name="Michalopoulos I."/>
            <person name="Morton D.B."/>
            <person name="Muthukrishnan S."/>
            <person name="Oakeshott J.G."/>
            <person name="Palmer W."/>
            <person name="Park Y."/>
            <person name="Passarelli A.L."/>
            <person name="Rozas J."/>
            <person name="Schwartz L.M."/>
            <person name="Smith W."/>
            <person name="Southgate A."/>
            <person name="Vilcinskas A."/>
            <person name="Vogt R."/>
            <person name="Wang P."/>
            <person name="Werren J."/>
            <person name="Yu X.Q."/>
            <person name="Zhou J.J."/>
            <person name="Brown S.J."/>
            <person name="Scherer S.E."/>
            <person name="Richards S."/>
            <person name="Blissard G.W."/>
        </authorList>
    </citation>
    <scope>NUCLEOTIDE SEQUENCE</scope>
</reference>
<dbReference type="Pfam" id="PF00089">
    <property type="entry name" value="Trypsin"/>
    <property type="match status" value="1"/>
</dbReference>
<evidence type="ECO:0000313" key="2">
    <source>
        <dbReference type="EMBL" id="KAG6461347.1"/>
    </source>
</evidence>
<name>A0A922CWY3_MANSE</name>